<dbReference type="InterPro" id="IPR009738">
    <property type="entry name" value="BAT2_N"/>
</dbReference>
<dbReference type="OrthoDB" id="1939715at2759"/>
<feature type="compositionally biased region" description="Polar residues" evidence="2">
    <location>
        <begin position="211"/>
        <end position="244"/>
    </location>
</feature>
<evidence type="ECO:0000256" key="1">
    <source>
        <dbReference type="ARBA" id="ARBA00022553"/>
    </source>
</evidence>
<feature type="region of interest" description="Disordered" evidence="2">
    <location>
        <begin position="355"/>
        <end position="374"/>
    </location>
</feature>
<accession>A0A443ST41</accession>
<dbReference type="AlphaFoldDB" id="A0A443ST41"/>
<dbReference type="GO" id="GO:0030154">
    <property type="term" value="P:cell differentiation"/>
    <property type="evidence" value="ECO:0007669"/>
    <property type="project" value="TreeGrafter"/>
</dbReference>
<proteinExistence type="predicted"/>
<dbReference type="Proteomes" id="UP000288716">
    <property type="component" value="Unassembled WGS sequence"/>
</dbReference>
<feature type="non-terminal residue" evidence="4">
    <location>
        <position position="413"/>
    </location>
</feature>
<feature type="domain" description="BAT2 N-terminal" evidence="3">
    <location>
        <begin position="1"/>
        <end position="186"/>
    </location>
</feature>
<dbReference type="EMBL" id="NCKV01000422">
    <property type="protein sequence ID" value="RWS30673.1"/>
    <property type="molecule type" value="Genomic_DNA"/>
</dbReference>
<reference evidence="4 5" key="1">
    <citation type="journal article" date="2018" name="Gigascience">
        <title>Genomes of trombidid mites reveal novel predicted allergens and laterally-transferred genes associated with secondary metabolism.</title>
        <authorList>
            <person name="Dong X."/>
            <person name="Chaisiri K."/>
            <person name="Xia D."/>
            <person name="Armstrong S.D."/>
            <person name="Fang Y."/>
            <person name="Donnelly M.J."/>
            <person name="Kadowaki T."/>
            <person name="McGarry J.W."/>
            <person name="Darby A.C."/>
            <person name="Makepeace B.L."/>
        </authorList>
    </citation>
    <scope>NUCLEOTIDE SEQUENCE [LARGE SCALE GENOMIC DNA]</scope>
    <source>
        <strain evidence="4">UoL-UT</strain>
    </source>
</reference>
<feature type="region of interest" description="Disordered" evidence="2">
    <location>
        <begin position="48"/>
        <end position="72"/>
    </location>
</feature>
<sequence>MSTVSGLASKGEKGSKKFSALNINNLYKGKSLENPKTTVAPKHGLQTLGKVGAGRRIPPPANFPSLKSENAGNNPCISLVPSGGQGWVKDKDESVCSMPVSNTSSTQPRIPSPKLTSEATPVATSTTSTVSISVASNASVVATGAATAGAASKTWSSVTCQEDGGQEKSFLAHQSPFFPQEFPKLDGGAVREGDLPKPNVDSSYGPGPSLRPQTEGSWTRGTASQYSGNQPVSNGSGVNGQQISTPEGDIAAVIAPVPRTYQPQMVGVPPRGPIPANLPLMNAASIPGAPNLIPTGHAPILPLSPQYRPIVSPYMYNRNAGFPQGYPSPTQMQNYPAGAVPRPPYQYERMRQPQMRTDEEGNYQRPTPPILTDKDLKGFDEILESESYDDWALANNEIDYNAKLVFSDDEENG</sequence>
<dbReference type="InterPro" id="IPR033184">
    <property type="entry name" value="PRRC2"/>
</dbReference>
<dbReference type="Pfam" id="PF07001">
    <property type="entry name" value="BAT2_N"/>
    <property type="match status" value="1"/>
</dbReference>
<evidence type="ECO:0000259" key="3">
    <source>
        <dbReference type="Pfam" id="PF07001"/>
    </source>
</evidence>
<protein>
    <submittedName>
        <fullName evidence="4">Protein PRRC2C-like isoform X6</fullName>
    </submittedName>
</protein>
<comment type="caution">
    <text evidence="4">The sequence shown here is derived from an EMBL/GenBank/DDBJ whole genome shotgun (WGS) entry which is preliminary data.</text>
</comment>
<keyword evidence="5" id="KW-1185">Reference proteome</keyword>
<evidence type="ECO:0000313" key="4">
    <source>
        <dbReference type="EMBL" id="RWS30673.1"/>
    </source>
</evidence>
<gene>
    <name evidence="4" type="ORF">B4U80_02867</name>
</gene>
<evidence type="ECO:0000313" key="5">
    <source>
        <dbReference type="Proteomes" id="UP000288716"/>
    </source>
</evidence>
<keyword evidence="1" id="KW-0597">Phosphoprotein</keyword>
<dbReference type="STRING" id="299467.A0A443ST41"/>
<organism evidence="4 5">
    <name type="scientific">Leptotrombidium deliense</name>
    <dbReference type="NCBI Taxonomy" id="299467"/>
    <lineage>
        <taxon>Eukaryota</taxon>
        <taxon>Metazoa</taxon>
        <taxon>Ecdysozoa</taxon>
        <taxon>Arthropoda</taxon>
        <taxon>Chelicerata</taxon>
        <taxon>Arachnida</taxon>
        <taxon>Acari</taxon>
        <taxon>Acariformes</taxon>
        <taxon>Trombidiformes</taxon>
        <taxon>Prostigmata</taxon>
        <taxon>Anystina</taxon>
        <taxon>Parasitengona</taxon>
        <taxon>Trombiculoidea</taxon>
        <taxon>Trombiculidae</taxon>
        <taxon>Leptotrombidium</taxon>
    </lineage>
</organism>
<feature type="compositionally biased region" description="Polar residues" evidence="2">
    <location>
        <begin position="99"/>
        <end position="109"/>
    </location>
</feature>
<evidence type="ECO:0000256" key="2">
    <source>
        <dbReference type="SAM" id="MobiDB-lite"/>
    </source>
</evidence>
<dbReference type="PANTHER" id="PTHR14038">
    <property type="entry name" value="BAT2 HLA-B-ASSOCIATED TRANSCRIPT 2"/>
    <property type="match status" value="1"/>
</dbReference>
<name>A0A443ST41_9ACAR</name>
<feature type="region of interest" description="Disordered" evidence="2">
    <location>
        <begin position="95"/>
        <end position="121"/>
    </location>
</feature>
<dbReference type="PANTHER" id="PTHR14038:SF0">
    <property type="entry name" value="LP18708P"/>
    <property type="match status" value="1"/>
</dbReference>
<dbReference type="VEuPathDB" id="VectorBase:LDEU001367"/>
<feature type="region of interest" description="Disordered" evidence="2">
    <location>
        <begin position="181"/>
        <end position="244"/>
    </location>
</feature>